<keyword evidence="3" id="KW-1185">Reference proteome</keyword>
<feature type="compositionally biased region" description="Basic and acidic residues" evidence="1">
    <location>
        <begin position="14"/>
        <end position="33"/>
    </location>
</feature>
<gene>
    <name evidence="2" type="ORF">N7493_012092</name>
</gene>
<feature type="region of interest" description="Disordered" evidence="1">
    <location>
        <begin position="1"/>
        <end position="54"/>
    </location>
</feature>
<dbReference type="AlphaFoldDB" id="A0AAD6MPQ7"/>
<evidence type="ECO:0000313" key="2">
    <source>
        <dbReference type="EMBL" id="KAJ5699184.1"/>
    </source>
</evidence>
<proteinExistence type="predicted"/>
<evidence type="ECO:0000313" key="3">
    <source>
        <dbReference type="Proteomes" id="UP001215712"/>
    </source>
</evidence>
<name>A0AAD6MPQ7_9EURO</name>
<reference evidence="2" key="1">
    <citation type="journal article" date="2023" name="IMA Fungus">
        <title>Comparative genomic study of the Penicillium genus elucidates a diverse pangenome and 15 lateral gene transfer events.</title>
        <authorList>
            <person name="Petersen C."/>
            <person name="Sorensen T."/>
            <person name="Nielsen M.R."/>
            <person name="Sondergaard T.E."/>
            <person name="Sorensen J.L."/>
            <person name="Fitzpatrick D.A."/>
            <person name="Frisvad J.C."/>
            <person name="Nielsen K.L."/>
        </authorList>
    </citation>
    <scope>NUCLEOTIDE SEQUENCE</scope>
    <source>
        <strain evidence="2">IBT 17514</strain>
    </source>
</reference>
<dbReference type="EMBL" id="JAQJAN010000025">
    <property type="protein sequence ID" value="KAJ5699184.1"/>
    <property type="molecule type" value="Genomic_DNA"/>
</dbReference>
<dbReference type="Proteomes" id="UP001215712">
    <property type="component" value="Unassembled WGS sequence"/>
</dbReference>
<comment type="caution">
    <text evidence="2">The sequence shown here is derived from an EMBL/GenBank/DDBJ whole genome shotgun (WGS) entry which is preliminary data.</text>
</comment>
<reference evidence="2" key="2">
    <citation type="submission" date="2023-01" db="EMBL/GenBank/DDBJ databases">
        <authorList>
            <person name="Petersen C."/>
        </authorList>
    </citation>
    <scope>NUCLEOTIDE SEQUENCE</scope>
    <source>
        <strain evidence="2">IBT 17514</strain>
    </source>
</reference>
<evidence type="ECO:0000256" key="1">
    <source>
        <dbReference type="SAM" id="MobiDB-lite"/>
    </source>
</evidence>
<feature type="compositionally biased region" description="Polar residues" evidence="1">
    <location>
        <begin position="34"/>
        <end position="54"/>
    </location>
</feature>
<accession>A0AAD6MPQ7</accession>
<sequence length="81" mass="8815">MLAFKKLYPRKNAKKEQDPGQDGHQDALGRSNREGTWSSSTLNDPTHGNNAASQTRYMGFGIGGAGNIRKVNVQNGQVVNQ</sequence>
<organism evidence="2 3">
    <name type="scientific">Penicillium malachiteum</name>
    <dbReference type="NCBI Taxonomy" id="1324776"/>
    <lineage>
        <taxon>Eukaryota</taxon>
        <taxon>Fungi</taxon>
        <taxon>Dikarya</taxon>
        <taxon>Ascomycota</taxon>
        <taxon>Pezizomycotina</taxon>
        <taxon>Eurotiomycetes</taxon>
        <taxon>Eurotiomycetidae</taxon>
        <taxon>Eurotiales</taxon>
        <taxon>Aspergillaceae</taxon>
        <taxon>Penicillium</taxon>
    </lineage>
</organism>
<protein>
    <submittedName>
        <fullName evidence="2">Uncharacterized protein</fullName>
    </submittedName>
</protein>